<protein>
    <recommendedName>
        <fullName evidence="1">E3 ubiquitin-protein ligase</fullName>
        <ecNumber evidence="1">2.3.2.27</ecNumber>
    </recommendedName>
</protein>
<dbReference type="PROSITE" id="PS00518">
    <property type="entry name" value="ZF_RING_1"/>
    <property type="match status" value="1"/>
</dbReference>
<keyword evidence="1" id="KW-0963">Cytoplasm</keyword>
<dbReference type="PROSITE" id="PS50089">
    <property type="entry name" value="ZF_RING_2"/>
    <property type="match status" value="1"/>
</dbReference>
<reference evidence="2" key="1">
    <citation type="submission" date="2022-08" db="UniProtKB">
        <authorList>
            <consortium name="EnsemblMetazoa"/>
        </authorList>
    </citation>
    <scope>IDENTIFICATION</scope>
    <source>
        <strain evidence="2">Israel</strain>
    </source>
</reference>
<evidence type="ECO:0000256" key="1">
    <source>
        <dbReference type="RuleBase" id="RU367115"/>
    </source>
</evidence>
<dbReference type="InterPro" id="IPR001841">
    <property type="entry name" value="Znf_RING"/>
</dbReference>
<comment type="catalytic activity">
    <reaction evidence="1">
        <text>S-ubiquitinyl-[E2 ubiquitin-conjugating enzyme]-L-cysteine + [acceptor protein]-L-lysine = [E2 ubiquitin-conjugating enzyme]-L-cysteine + N(6)-ubiquitinyl-[acceptor protein]-L-lysine.</text>
        <dbReference type="EC" id="2.3.2.27"/>
    </reaction>
</comment>
<dbReference type="InterPro" id="IPR033509">
    <property type="entry name" value="RNF146"/>
</dbReference>
<dbReference type="CDD" id="cd16546">
    <property type="entry name" value="RING-HC_RNF146"/>
    <property type="match status" value="1"/>
</dbReference>
<dbReference type="SMART" id="SM00184">
    <property type="entry name" value="RING"/>
    <property type="match status" value="1"/>
</dbReference>
<keyword evidence="1" id="KW-0863">Zinc-finger</keyword>
<dbReference type="Gene3D" id="3.30.40.10">
    <property type="entry name" value="Zinc/RING finger domain, C3HC4 (zinc finger)"/>
    <property type="match status" value="1"/>
</dbReference>
<dbReference type="SUPFAM" id="SSF57850">
    <property type="entry name" value="RING/U-box"/>
    <property type="match status" value="1"/>
</dbReference>
<dbReference type="GO" id="GO:0051865">
    <property type="term" value="P:protein autoubiquitination"/>
    <property type="evidence" value="ECO:0007669"/>
    <property type="project" value="UniProtKB-UniRule"/>
</dbReference>
<dbReference type="GO" id="GO:0008270">
    <property type="term" value="F:zinc ion binding"/>
    <property type="evidence" value="ECO:0007669"/>
    <property type="project" value="UniProtKB-UniRule"/>
</dbReference>
<evidence type="ECO:0000313" key="3">
    <source>
        <dbReference type="Proteomes" id="UP000092462"/>
    </source>
</evidence>
<dbReference type="GO" id="GO:0016055">
    <property type="term" value="P:Wnt signaling pathway"/>
    <property type="evidence" value="ECO:0007669"/>
    <property type="project" value="InterPro"/>
</dbReference>
<comment type="PTM">
    <text evidence="1">Ubiquitinated; autoubiquitinated.</text>
</comment>
<dbReference type="EMBL" id="AJVK01031963">
    <property type="status" value="NOT_ANNOTATED_CDS"/>
    <property type="molecule type" value="Genomic_DNA"/>
</dbReference>
<sequence length="109" mass="12225">MAEALEVTTPIDGEEKDKMLQSQSLSDNIDCPICLQSCIHPTRLPCGHIFCFLCVKGVASKNRRCALCRRDIPPECLEHPELVRGTQDLSTSSGSEIRWFYEGRNEVEA</sequence>
<keyword evidence="1" id="KW-0833">Ubl conjugation pathway</keyword>
<dbReference type="GO" id="GO:0072572">
    <property type="term" value="F:poly-ADP-D-ribose binding"/>
    <property type="evidence" value="ECO:0007669"/>
    <property type="project" value="UniProtKB-UniRule"/>
</dbReference>
<dbReference type="PANTHER" id="PTHR13417:SF2">
    <property type="entry name" value="E3 UBIQUITIN-PROTEIN LIGASE RNF146"/>
    <property type="match status" value="1"/>
</dbReference>
<comment type="subcellular location">
    <subcellularLocation>
        <location evidence="1">Cytoplasm</location>
        <location evidence="1">Cytosol</location>
    </subcellularLocation>
</comment>
<proteinExistence type="predicted"/>
<dbReference type="AlphaFoldDB" id="A0A1B0DDH8"/>
<dbReference type="Pfam" id="PF13639">
    <property type="entry name" value="zf-RING_2"/>
    <property type="match status" value="1"/>
</dbReference>
<dbReference type="VEuPathDB" id="VectorBase:PPAI005949"/>
<comment type="pathway">
    <text evidence="1">Protein modification; protein ubiquitination.</text>
</comment>
<dbReference type="GO" id="GO:0005829">
    <property type="term" value="C:cytosol"/>
    <property type="evidence" value="ECO:0007669"/>
    <property type="project" value="UniProtKB-SubCell"/>
</dbReference>
<dbReference type="PANTHER" id="PTHR13417">
    <property type="entry name" value="E3 UBIQUITIN-PROTEIN LIGASE RNF146"/>
    <property type="match status" value="1"/>
</dbReference>
<keyword evidence="1" id="KW-0862">Zinc</keyword>
<dbReference type="VEuPathDB" id="VectorBase:PPAPM1_000268"/>
<comment type="function">
    <text evidence="1">E3 ubiquitin-protein ligase that specifically binds poly-ADP-ribosylated proteins and mediates their ubiquitination and subsequent degradation.</text>
</comment>
<dbReference type="Proteomes" id="UP000092462">
    <property type="component" value="Unassembled WGS sequence"/>
</dbReference>
<keyword evidence="1" id="KW-0808">Transferase</keyword>
<dbReference type="InterPro" id="IPR044110">
    <property type="entry name" value="RING-HC_RNF146"/>
</dbReference>
<dbReference type="GO" id="GO:0005634">
    <property type="term" value="C:nucleus"/>
    <property type="evidence" value="ECO:0007669"/>
    <property type="project" value="TreeGrafter"/>
</dbReference>
<keyword evidence="1" id="KW-0479">Metal-binding</keyword>
<dbReference type="EC" id="2.3.2.27" evidence="1"/>
<accession>A0A1B0DDH8</accession>
<name>A0A1B0DDH8_PHLPP</name>
<dbReference type="GO" id="GO:0006511">
    <property type="term" value="P:ubiquitin-dependent protein catabolic process"/>
    <property type="evidence" value="ECO:0007669"/>
    <property type="project" value="UniProtKB-UniRule"/>
</dbReference>
<organism evidence="2 3">
    <name type="scientific">Phlebotomus papatasi</name>
    <name type="common">Sandfly</name>
    <dbReference type="NCBI Taxonomy" id="29031"/>
    <lineage>
        <taxon>Eukaryota</taxon>
        <taxon>Metazoa</taxon>
        <taxon>Ecdysozoa</taxon>
        <taxon>Arthropoda</taxon>
        <taxon>Hexapoda</taxon>
        <taxon>Insecta</taxon>
        <taxon>Pterygota</taxon>
        <taxon>Neoptera</taxon>
        <taxon>Endopterygota</taxon>
        <taxon>Diptera</taxon>
        <taxon>Nematocera</taxon>
        <taxon>Psychodoidea</taxon>
        <taxon>Psychodidae</taxon>
        <taxon>Phlebotomus</taxon>
        <taxon>Phlebotomus</taxon>
    </lineage>
</organism>
<dbReference type="InterPro" id="IPR013083">
    <property type="entry name" value="Znf_RING/FYVE/PHD"/>
</dbReference>
<dbReference type="InterPro" id="IPR017907">
    <property type="entry name" value="Znf_RING_CS"/>
</dbReference>
<keyword evidence="3" id="KW-1185">Reference proteome</keyword>
<dbReference type="GO" id="GO:0061630">
    <property type="term" value="F:ubiquitin protein ligase activity"/>
    <property type="evidence" value="ECO:0007669"/>
    <property type="project" value="UniProtKB-UniRule"/>
</dbReference>
<dbReference type="EnsemblMetazoa" id="PPAI005949-RA">
    <property type="protein sequence ID" value="PPAI005949-PA"/>
    <property type="gene ID" value="PPAI005949"/>
</dbReference>
<evidence type="ECO:0000313" key="2">
    <source>
        <dbReference type="EnsemblMetazoa" id="PPAI005949-PA"/>
    </source>
</evidence>